<keyword evidence="2" id="KW-1185">Reference proteome</keyword>
<dbReference type="AlphaFoldDB" id="A0A8J7J9F9"/>
<dbReference type="Proteomes" id="UP000654482">
    <property type="component" value="Unassembled WGS sequence"/>
</dbReference>
<name>A0A8J7J9F9_9CYAN</name>
<reference evidence="1" key="1">
    <citation type="submission" date="2020-10" db="EMBL/GenBank/DDBJ databases">
        <authorList>
            <person name="Castelo-Branco R."/>
            <person name="Eusebio N."/>
            <person name="Adriana R."/>
            <person name="Vieira A."/>
            <person name="Brugerolle De Fraissinette N."/>
            <person name="Rezende De Castro R."/>
            <person name="Schneider M.P."/>
            <person name="Vasconcelos V."/>
            <person name="Leao P.N."/>
        </authorList>
    </citation>
    <scope>NUCLEOTIDE SEQUENCE</scope>
    <source>
        <strain evidence="1">LEGE 07157</strain>
    </source>
</reference>
<proteinExistence type="predicted"/>
<dbReference type="RefSeq" id="WP_194028622.1">
    <property type="nucleotide sequence ID" value="NZ_JADEWZ010000007.1"/>
</dbReference>
<evidence type="ECO:0000313" key="1">
    <source>
        <dbReference type="EMBL" id="MBE9115530.1"/>
    </source>
</evidence>
<organism evidence="1 2">
    <name type="scientific">Lusitaniella coriacea LEGE 07157</name>
    <dbReference type="NCBI Taxonomy" id="945747"/>
    <lineage>
        <taxon>Bacteria</taxon>
        <taxon>Bacillati</taxon>
        <taxon>Cyanobacteriota</taxon>
        <taxon>Cyanophyceae</taxon>
        <taxon>Spirulinales</taxon>
        <taxon>Lusitaniellaceae</taxon>
        <taxon>Lusitaniella</taxon>
    </lineage>
</organism>
<dbReference type="EMBL" id="JADEWZ010000007">
    <property type="protein sequence ID" value="MBE9115530.1"/>
    <property type="molecule type" value="Genomic_DNA"/>
</dbReference>
<protein>
    <submittedName>
        <fullName evidence="1">Uncharacterized protein</fullName>
    </submittedName>
</protein>
<sequence length="240" mass="27974">MDSHLFRKGRWVIDLSDNDVHRHLQEDGLSQDTFLILKYFLHLLFIDTRKLGINEFSDRNSEIKDAVLNVMQQKYDSAARTLSAVIEGIVTKTLINDGCLVEQKCYPTWTGRFHDHPEPKNFHQLLEGALRDPRSRIGRTIDYPPSEEIFHVSEMIRNPLAHGTMSVGTFEDYKVLFFLLILLYHDIVNPHNYEGNHKYLKWAERMRVNLRLRGMTPTNSELEALASKEGLDLIELRKNL</sequence>
<evidence type="ECO:0000313" key="2">
    <source>
        <dbReference type="Proteomes" id="UP000654482"/>
    </source>
</evidence>
<gene>
    <name evidence="1" type="ORF">IQ249_06420</name>
</gene>
<comment type="caution">
    <text evidence="1">The sequence shown here is derived from an EMBL/GenBank/DDBJ whole genome shotgun (WGS) entry which is preliminary data.</text>
</comment>
<accession>A0A8J7J9F9</accession>